<keyword evidence="3" id="KW-0418">Kinase</keyword>
<dbReference type="InterPro" id="IPR011009">
    <property type="entry name" value="Kinase-like_dom_sf"/>
</dbReference>
<reference evidence="10 11" key="1">
    <citation type="journal article" date="2004" name="Science">
        <title>The genome of the diatom Thalassiosira pseudonana: ecology, evolution, and metabolism.</title>
        <authorList>
            <person name="Armbrust E.V."/>
            <person name="Berges J.A."/>
            <person name="Bowler C."/>
            <person name="Green B.R."/>
            <person name="Martinez D."/>
            <person name="Putnam N.H."/>
            <person name="Zhou S."/>
            <person name="Allen A.E."/>
            <person name="Apt K.E."/>
            <person name="Bechner M."/>
            <person name="Brzezinski M.A."/>
            <person name="Chaal B.K."/>
            <person name="Chiovitti A."/>
            <person name="Davis A.K."/>
            <person name="Demarest M.S."/>
            <person name="Detter J.C."/>
            <person name="Glavina T."/>
            <person name="Goodstein D."/>
            <person name="Hadi M.Z."/>
            <person name="Hellsten U."/>
            <person name="Hildebrand M."/>
            <person name="Jenkins B.D."/>
            <person name="Jurka J."/>
            <person name="Kapitonov V.V."/>
            <person name="Kroger N."/>
            <person name="Lau W.W."/>
            <person name="Lane T.W."/>
            <person name="Larimer F.W."/>
            <person name="Lippmeier J.C."/>
            <person name="Lucas S."/>
            <person name="Medina M."/>
            <person name="Montsant A."/>
            <person name="Obornik M."/>
            <person name="Parker M.S."/>
            <person name="Palenik B."/>
            <person name="Pazour G.J."/>
            <person name="Richardson P.M."/>
            <person name="Rynearson T.A."/>
            <person name="Saito M.A."/>
            <person name="Schwartz D.C."/>
            <person name="Thamatrakoln K."/>
            <person name="Valentin K."/>
            <person name="Vardi A."/>
            <person name="Wilkerson F.P."/>
            <person name="Rokhsar D.S."/>
        </authorList>
    </citation>
    <scope>NUCLEOTIDE SEQUENCE [LARGE SCALE GENOMIC DNA]</scope>
    <source>
        <strain evidence="10 11">CCMP1335</strain>
    </source>
</reference>
<dbReference type="SMART" id="SM00220">
    <property type="entry name" value="S_TKc"/>
    <property type="match status" value="1"/>
</dbReference>
<evidence type="ECO:0000256" key="8">
    <source>
        <dbReference type="RuleBase" id="RU000304"/>
    </source>
</evidence>
<dbReference type="InterPro" id="IPR000719">
    <property type="entry name" value="Prot_kinase_dom"/>
</dbReference>
<feature type="non-terminal residue" evidence="10">
    <location>
        <position position="301"/>
    </location>
</feature>
<dbReference type="Proteomes" id="UP000001449">
    <property type="component" value="Chromosome 11"/>
</dbReference>
<dbReference type="GO" id="GO:0005634">
    <property type="term" value="C:nucleus"/>
    <property type="evidence" value="ECO:0000318"/>
    <property type="project" value="GO_Central"/>
</dbReference>
<accession>B8LBM9</accession>
<dbReference type="PANTHER" id="PTHR11042:SF190">
    <property type="entry name" value="MITOSIS INHIBITOR PROTEIN KINASE MIK1"/>
    <property type="match status" value="1"/>
</dbReference>
<evidence type="ECO:0000256" key="3">
    <source>
        <dbReference type="ARBA" id="ARBA00022777"/>
    </source>
</evidence>
<dbReference type="PROSITE" id="PS00108">
    <property type="entry name" value="PROTEIN_KINASE_ST"/>
    <property type="match status" value="1"/>
</dbReference>
<dbReference type="GeneID" id="7443255"/>
<evidence type="ECO:0000256" key="4">
    <source>
        <dbReference type="ARBA" id="ARBA00022840"/>
    </source>
</evidence>
<dbReference type="GO" id="GO:0004672">
    <property type="term" value="F:protein kinase activity"/>
    <property type="evidence" value="ECO:0000318"/>
    <property type="project" value="GO_Central"/>
</dbReference>
<evidence type="ECO:0000256" key="1">
    <source>
        <dbReference type="ARBA" id="ARBA00022679"/>
    </source>
</evidence>
<feature type="domain" description="Protein kinase" evidence="9">
    <location>
        <begin position="5"/>
        <end position="262"/>
    </location>
</feature>
<dbReference type="InParanoid" id="B8LBM9"/>
<dbReference type="PaxDb" id="35128-Thaps263755"/>
<evidence type="ECO:0000256" key="6">
    <source>
        <dbReference type="ARBA" id="ARBA00037982"/>
    </source>
</evidence>
<dbReference type="RefSeq" id="XP_002296514.1">
    <property type="nucleotide sequence ID" value="XM_002296478.1"/>
</dbReference>
<evidence type="ECO:0000313" key="10">
    <source>
        <dbReference type="EMBL" id="EED87210.1"/>
    </source>
</evidence>
<name>B8LBM9_THAPS</name>
<dbReference type="GO" id="GO:0004674">
    <property type="term" value="F:protein serine/threonine kinase activity"/>
    <property type="evidence" value="ECO:0007669"/>
    <property type="project" value="UniProtKB-KW"/>
</dbReference>
<evidence type="ECO:0000259" key="9">
    <source>
        <dbReference type="PROSITE" id="PS50011"/>
    </source>
</evidence>
<dbReference type="SUPFAM" id="SSF56112">
    <property type="entry name" value="Protein kinase-like (PK-like)"/>
    <property type="match status" value="1"/>
</dbReference>
<keyword evidence="1" id="KW-0808">Transferase</keyword>
<dbReference type="STRING" id="35128.B8LBM9"/>
<feature type="binding site" evidence="7">
    <location>
        <position position="34"/>
    </location>
    <ligand>
        <name>ATP</name>
        <dbReference type="ChEBI" id="CHEBI:30616"/>
    </ligand>
</feature>
<dbReference type="PANTHER" id="PTHR11042">
    <property type="entry name" value="EUKARYOTIC TRANSLATION INITIATION FACTOR 2-ALPHA KINASE EIF2-ALPHA KINASE -RELATED"/>
    <property type="match status" value="1"/>
</dbReference>
<dbReference type="OMA" id="TWHQLRN"/>
<dbReference type="GO" id="GO:0005524">
    <property type="term" value="F:ATP binding"/>
    <property type="evidence" value="ECO:0007669"/>
    <property type="project" value="UniProtKB-UniRule"/>
</dbReference>
<evidence type="ECO:0000256" key="5">
    <source>
        <dbReference type="ARBA" id="ARBA00023193"/>
    </source>
</evidence>
<keyword evidence="4 7" id="KW-0067">ATP-binding</keyword>
<keyword evidence="11" id="KW-1185">Reference proteome</keyword>
<dbReference type="AlphaFoldDB" id="B8LBM9"/>
<dbReference type="PROSITE" id="PS00107">
    <property type="entry name" value="PROTEIN_KINASE_ATP"/>
    <property type="match status" value="1"/>
</dbReference>
<evidence type="ECO:0000256" key="7">
    <source>
        <dbReference type="PROSITE-ProRule" id="PRU10141"/>
    </source>
</evidence>
<evidence type="ECO:0000256" key="2">
    <source>
        <dbReference type="ARBA" id="ARBA00022741"/>
    </source>
</evidence>
<dbReference type="HOGENOM" id="CLU_000288_25_2_1"/>
<dbReference type="Gene3D" id="1.10.510.10">
    <property type="entry name" value="Transferase(Phosphotransferase) domain 1"/>
    <property type="match status" value="1"/>
</dbReference>
<keyword evidence="8" id="KW-0723">Serine/threonine-protein kinase</keyword>
<proteinExistence type="inferred from homology"/>
<keyword evidence="5" id="KW-0652">Protein synthesis inhibitor</keyword>
<dbReference type="KEGG" id="tps:THAPSDRAFT_263755"/>
<dbReference type="EMBL" id="DS999415">
    <property type="protein sequence ID" value="EED87210.1"/>
    <property type="molecule type" value="Genomic_DNA"/>
</dbReference>
<protein>
    <recommendedName>
        <fullName evidence="9">Protein kinase domain-containing protein</fullName>
    </recommendedName>
</protein>
<sequence>FSADFNNLGILGSGAFADVYKVRSKRDRGFYAIKQARRQFRGVKDRERAMTEVQTMQRYGLYLLFFIRAWQENGYFFCQTELCSRATPTPSTGDSANVQNRLLPERAIWQVCHDISRGLFHIHSHGMVHYDIKPSNIFFVSNPRWGTICKIGDFGLAGDIGTKDDGQEGDTAYMPNELLSTCVKHPGADIFSLGLTLYEIAASVDWTVPREGDRWHELRRGSHVPEIPTSRSDSLGKLIQLMLQPDAKQRPSAEDISEHIDVKRASALSDGFLSRYVSEIYEYDCQKEREIESAEREARRR</sequence>
<dbReference type="GO" id="GO:0017148">
    <property type="term" value="P:negative regulation of translation"/>
    <property type="evidence" value="ECO:0007669"/>
    <property type="project" value="UniProtKB-KW"/>
</dbReference>
<reference evidence="10 11" key="2">
    <citation type="journal article" date="2008" name="Nature">
        <title>The Phaeodactylum genome reveals the evolutionary history of diatom genomes.</title>
        <authorList>
            <person name="Bowler C."/>
            <person name="Allen A.E."/>
            <person name="Badger J.H."/>
            <person name="Grimwood J."/>
            <person name="Jabbari K."/>
            <person name="Kuo A."/>
            <person name="Maheswari U."/>
            <person name="Martens C."/>
            <person name="Maumus F."/>
            <person name="Otillar R.P."/>
            <person name="Rayko E."/>
            <person name="Salamov A."/>
            <person name="Vandepoele K."/>
            <person name="Beszteri B."/>
            <person name="Gruber A."/>
            <person name="Heijde M."/>
            <person name="Katinka M."/>
            <person name="Mock T."/>
            <person name="Valentin K."/>
            <person name="Verret F."/>
            <person name="Berges J.A."/>
            <person name="Brownlee C."/>
            <person name="Cadoret J.P."/>
            <person name="Chiovitti A."/>
            <person name="Choi C.J."/>
            <person name="Coesel S."/>
            <person name="De Martino A."/>
            <person name="Detter J.C."/>
            <person name="Durkin C."/>
            <person name="Falciatore A."/>
            <person name="Fournet J."/>
            <person name="Haruta M."/>
            <person name="Huysman M.J."/>
            <person name="Jenkins B.D."/>
            <person name="Jiroutova K."/>
            <person name="Jorgensen R.E."/>
            <person name="Joubert Y."/>
            <person name="Kaplan A."/>
            <person name="Kroger N."/>
            <person name="Kroth P.G."/>
            <person name="La Roche J."/>
            <person name="Lindquist E."/>
            <person name="Lommer M."/>
            <person name="Martin-Jezequel V."/>
            <person name="Lopez P.J."/>
            <person name="Lucas S."/>
            <person name="Mangogna M."/>
            <person name="McGinnis K."/>
            <person name="Medlin L.K."/>
            <person name="Montsant A."/>
            <person name="Oudot-Le Secq M.P."/>
            <person name="Napoli C."/>
            <person name="Obornik M."/>
            <person name="Parker M.S."/>
            <person name="Petit J.L."/>
            <person name="Porcel B.M."/>
            <person name="Poulsen N."/>
            <person name="Robison M."/>
            <person name="Rychlewski L."/>
            <person name="Rynearson T.A."/>
            <person name="Schmutz J."/>
            <person name="Shapiro H."/>
            <person name="Siaut M."/>
            <person name="Stanley M."/>
            <person name="Sussman M.R."/>
            <person name="Taylor A.R."/>
            <person name="Vardi A."/>
            <person name="von Dassow P."/>
            <person name="Vyverman W."/>
            <person name="Willis A."/>
            <person name="Wyrwicz L.S."/>
            <person name="Rokhsar D.S."/>
            <person name="Weissenbach J."/>
            <person name="Armbrust E.V."/>
            <person name="Green B.R."/>
            <person name="Van de Peer Y."/>
            <person name="Grigoriev I.V."/>
        </authorList>
    </citation>
    <scope>NUCLEOTIDE SEQUENCE [LARGE SCALE GENOMIC DNA]</scope>
    <source>
        <strain evidence="10 11">CCMP1335</strain>
    </source>
</reference>
<feature type="non-terminal residue" evidence="10">
    <location>
        <position position="1"/>
    </location>
</feature>
<comment type="similarity">
    <text evidence="6">Belongs to the protein kinase superfamily. Ser/Thr protein kinase family. GCN2 subfamily.</text>
</comment>
<dbReference type="Pfam" id="PF00069">
    <property type="entry name" value="Pkinase"/>
    <property type="match status" value="1"/>
</dbReference>
<dbReference type="InterPro" id="IPR008271">
    <property type="entry name" value="Ser/Thr_kinase_AS"/>
</dbReference>
<gene>
    <name evidence="10" type="ORF">THAPSDRAFT_263755</name>
</gene>
<dbReference type="GO" id="GO:0005737">
    <property type="term" value="C:cytoplasm"/>
    <property type="evidence" value="ECO:0000318"/>
    <property type="project" value="GO_Central"/>
</dbReference>
<dbReference type="InterPro" id="IPR017441">
    <property type="entry name" value="Protein_kinase_ATP_BS"/>
</dbReference>
<keyword evidence="2 7" id="KW-0547">Nucleotide-binding</keyword>
<dbReference type="InterPro" id="IPR050339">
    <property type="entry name" value="CC_SR_Kinase"/>
</dbReference>
<dbReference type="Gene3D" id="3.30.200.20">
    <property type="entry name" value="Phosphorylase Kinase, domain 1"/>
    <property type="match status" value="1"/>
</dbReference>
<evidence type="ECO:0000313" key="11">
    <source>
        <dbReference type="Proteomes" id="UP000001449"/>
    </source>
</evidence>
<organism evidence="10 11">
    <name type="scientific">Thalassiosira pseudonana</name>
    <name type="common">Marine diatom</name>
    <name type="synonym">Cyclotella nana</name>
    <dbReference type="NCBI Taxonomy" id="35128"/>
    <lineage>
        <taxon>Eukaryota</taxon>
        <taxon>Sar</taxon>
        <taxon>Stramenopiles</taxon>
        <taxon>Ochrophyta</taxon>
        <taxon>Bacillariophyta</taxon>
        <taxon>Coscinodiscophyceae</taxon>
        <taxon>Thalassiosirophycidae</taxon>
        <taxon>Thalassiosirales</taxon>
        <taxon>Thalassiosiraceae</taxon>
        <taxon>Thalassiosira</taxon>
    </lineage>
</organism>
<dbReference type="PROSITE" id="PS50011">
    <property type="entry name" value="PROTEIN_KINASE_DOM"/>
    <property type="match status" value="1"/>
</dbReference>
<dbReference type="eggNOG" id="KOG0601">
    <property type="taxonomic scope" value="Eukaryota"/>
</dbReference>